<proteinExistence type="predicted"/>
<dbReference type="EMBL" id="ADBF01000234">
    <property type="protein sequence ID" value="EFE48817.1"/>
    <property type="molecule type" value="Genomic_DNA"/>
</dbReference>
<comment type="caution">
    <text evidence="1">The sequence shown here is derived from an EMBL/GenBank/DDBJ whole genome shotgun (WGS) entry which is preliminary data.</text>
</comment>
<organism evidence="1 2">
    <name type="scientific">Neisseria elongata subsp. glycolytica ATCC 29315</name>
    <dbReference type="NCBI Taxonomy" id="546263"/>
    <lineage>
        <taxon>Bacteria</taxon>
        <taxon>Pseudomonadati</taxon>
        <taxon>Pseudomonadota</taxon>
        <taxon>Betaproteobacteria</taxon>
        <taxon>Neisseriales</taxon>
        <taxon>Neisseriaceae</taxon>
        <taxon>Neisseria</taxon>
    </lineage>
</organism>
<sequence length="65" mass="7391">MLFLQKIKILNITSCEGFAGFASNRTQRRPSEKAFTIKTLHLGSLVIKMPRLRNSIHSGDIRYGQ</sequence>
<accession>D4DTK2</accession>
<reference evidence="1 2" key="1">
    <citation type="submission" date="2010-02" db="EMBL/GenBank/DDBJ databases">
        <authorList>
            <person name="Weinstock G."/>
            <person name="Sodergren E."/>
            <person name="Clifton S."/>
            <person name="Fulton L."/>
            <person name="Fulton B."/>
            <person name="Courtney L."/>
            <person name="Fronick C."/>
            <person name="Harrison M."/>
            <person name="Strong C."/>
            <person name="Farmer C."/>
            <person name="Delahaunty K."/>
            <person name="Markovic C."/>
            <person name="Hall O."/>
            <person name="Minx P."/>
            <person name="Tomlinson C."/>
            <person name="Mitreva M."/>
            <person name="Nelson J."/>
            <person name="Hou S."/>
            <person name="Wollam A."/>
            <person name="Pepin K.H."/>
            <person name="Johnson M."/>
            <person name="Bhonagiri V."/>
            <person name="Zhang X."/>
            <person name="Suruliraj S."/>
            <person name="Warren W."/>
            <person name="Chinwalla A."/>
            <person name="Mardis E.R."/>
            <person name="Wilson R.K."/>
        </authorList>
    </citation>
    <scope>NUCLEOTIDE SEQUENCE [LARGE SCALE GENOMIC DNA]</scope>
    <source>
        <strain evidence="1 2">ATCC 29315</strain>
    </source>
</reference>
<dbReference type="AlphaFoldDB" id="D4DTK2"/>
<evidence type="ECO:0000313" key="2">
    <source>
        <dbReference type="Proteomes" id="UP000005536"/>
    </source>
</evidence>
<evidence type="ECO:0000313" key="1">
    <source>
        <dbReference type="EMBL" id="EFE48817.1"/>
    </source>
</evidence>
<protein>
    <submittedName>
        <fullName evidence="1">Uncharacterized protein</fullName>
    </submittedName>
</protein>
<name>D4DTK2_NEIEG</name>
<gene>
    <name evidence="1" type="ORF">NEIELOOT_02408</name>
</gene>
<dbReference type="Proteomes" id="UP000005536">
    <property type="component" value="Unassembled WGS sequence"/>
</dbReference>